<organism evidence="1 2">
    <name type="scientific">Methanobrevibacter arboriphilus</name>
    <dbReference type="NCBI Taxonomy" id="39441"/>
    <lineage>
        <taxon>Archaea</taxon>
        <taxon>Methanobacteriati</taxon>
        <taxon>Methanobacteriota</taxon>
        <taxon>Methanomada group</taxon>
        <taxon>Methanobacteria</taxon>
        <taxon>Methanobacteriales</taxon>
        <taxon>Methanobacteriaceae</taxon>
        <taxon>Methanobrevibacter</taxon>
    </lineage>
</organism>
<sequence>MPANFKSFSVESEIEFTLSRAVHPLKYNIIHSPYSQDIKIINNYKNNYKSIKNSRKINY</sequence>
<proteinExistence type="predicted"/>
<accession>A0ACA8R1K2</accession>
<keyword evidence="2" id="KW-1185">Reference proteome</keyword>
<name>A0ACA8R1K2_METAZ</name>
<gene>
    <name evidence="1" type="ORF">MarbSA_00340</name>
</gene>
<evidence type="ECO:0000313" key="2">
    <source>
        <dbReference type="Proteomes" id="UP000825015"/>
    </source>
</evidence>
<dbReference type="Proteomes" id="UP000825015">
    <property type="component" value="Chromosome"/>
</dbReference>
<evidence type="ECO:0000313" key="1">
    <source>
        <dbReference type="EMBL" id="BBL60994.1"/>
    </source>
</evidence>
<protein>
    <submittedName>
        <fullName evidence="1">Uncharacterized protein</fullName>
    </submittedName>
</protein>
<dbReference type="EMBL" id="AP019779">
    <property type="protein sequence ID" value="BBL60994.1"/>
    <property type="molecule type" value="Genomic_DNA"/>
</dbReference>
<reference evidence="1" key="1">
    <citation type="submission" date="2019-06" db="EMBL/GenBank/DDBJ databases">
        <title>Complete genome sequence of Methanobrevibacter arboriphilus strain SA.</title>
        <authorList>
            <person name="Asakawa S."/>
        </authorList>
    </citation>
    <scope>NUCLEOTIDE SEQUENCE</scope>
    <source>
        <strain evidence="1">SA</strain>
    </source>
</reference>